<dbReference type="KEGG" id="mpc:Mar181_3314"/>
<evidence type="ECO:0000313" key="7">
    <source>
        <dbReference type="Proteomes" id="UP000009230"/>
    </source>
</evidence>
<dbReference type="OrthoDB" id="5292144at2"/>
<dbReference type="GO" id="GO:0042597">
    <property type="term" value="C:periplasmic space"/>
    <property type="evidence" value="ECO:0007669"/>
    <property type="project" value="UniProtKB-SubCell"/>
</dbReference>
<dbReference type="InterPro" id="IPR017793">
    <property type="entry name" value="ABC_transptr_urea-assoc_sub-bd"/>
</dbReference>
<keyword evidence="7" id="KW-1185">Reference proteome</keyword>
<evidence type="ECO:0000256" key="1">
    <source>
        <dbReference type="ARBA" id="ARBA00004418"/>
    </source>
</evidence>
<name>F6CTW4_MARPP</name>
<reference evidence="6 7" key="1">
    <citation type="journal article" date="2012" name="Stand. Genomic Sci.">
        <title>Complete genome sequence of Marinomonas posidonica type strain (IVIA-Po-181(T)).</title>
        <authorList>
            <person name="Lucas-Elio P."/>
            <person name="Goodwin L."/>
            <person name="Woyke T."/>
            <person name="Pitluck S."/>
            <person name="Nolan M."/>
            <person name="Kyrpides N.C."/>
            <person name="Detter J.C."/>
            <person name="Copeland A."/>
            <person name="Lu M."/>
            <person name="Bruce D."/>
            <person name="Detter C."/>
            <person name="Tapia R."/>
            <person name="Han S."/>
            <person name="Land M.L."/>
            <person name="Ivanova N."/>
            <person name="Mikhailova N."/>
            <person name="Johnston A.W."/>
            <person name="Sanchez-Amat A."/>
        </authorList>
    </citation>
    <scope>NUCLEOTIDE SEQUENCE [LARGE SCALE GENOMIC DNA]</scope>
    <source>
        <strain evidence="7">CECT 7376 / NCIMB 14433 / IVIA-Po-181</strain>
    </source>
</reference>
<comment type="subcellular location">
    <subcellularLocation>
        <location evidence="1">Periplasm</location>
    </subcellularLocation>
</comment>
<dbReference type="InterPro" id="IPR015168">
    <property type="entry name" value="SsuA/THI5"/>
</dbReference>
<protein>
    <submittedName>
        <fullName evidence="6">ABC transporter periplasmic binding protein, urea carboxylase region</fullName>
    </submittedName>
</protein>
<feature type="chain" id="PRO_5005676812" evidence="4">
    <location>
        <begin position="24"/>
        <end position="350"/>
    </location>
</feature>
<keyword evidence="3 4" id="KW-0732">Signal</keyword>
<dbReference type="HOGENOM" id="CLU_028871_3_2_6"/>
<feature type="signal peptide" evidence="4">
    <location>
        <begin position="1"/>
        <end position="23"/>
    </location>
</feature>
<dbReference type="AlphaFoldDB" id="F6CTW4"/>
<dbReference type="STRING" id="491952.Mar181_3314"/>
<dbReference type="EMBL" id="CP002771">
    <property type="protein sequence ID" value="AEF56333.1"/>
    <property type="molecule type" value="Genomic_DNA"/>
</dbReference>
<gene>
    <name evidence="6" type="ordered locus">Mar181_3314</name>
</gene>
<dbReference type="NCBIfam" id="TIGR03427">
    <property type="entry name" value="ABC_peri_uca"/>
    <property type="match status" value="1"/>
</dbReference>
<dbReference type="Pfam" id="PF09084">
    <property type="entry name" value="NMT1"/>
    <property type="match status" value="1"/>
</dbReference>
<evidence type="ECO:0000256" key="3">
    <source>
        <dbReference type="ARBA" id="ARBA00022729"/>
    </source>
</evidence>
<dbReference type="SUPFAM" id="SSF53850">
    <property type="entry name" value="Periplasmic binding protein-like II"/>
    <property type="match status" value="1"/>
</dbReference>
<dbReference type="PANTHER" id="PTHR30024:SF47">
    <property type="entry name" value="TAURINE-BINDING PERIPLASMIC PROTEIN"/>
    <property type="match status" value="1"/>
</dbReference>
<evidence type="ECO:0000256" key="2">
    <source>
        <dbReference type="ARBA" id="ARBA00010742"/>
    </source>
</evidence>
<feature type="domain" description="SsuA/THI5-like" evidence="5">
    <location>
        <begin position="57"/>
        <end position="232"/>
    </location>
</feature>
<comment type="similarity">
    <text evidence="2">Belongs to the bacterial solute-binding protein SsuA/TauA family.</text>
</comment>
<dbReference type="PANTHER" id="PTHR30024">
    <property type="entry name" value="ALIPHATIC SULFONATES-BINDING PROTEIN-RELATED"/>
    <property type="match status" value="1"/>
</dbReference>
<accession>F6CTW4</accession>
<dbReference type="Proteomes" id="UP000009230">
    <property type="component" value="Chromosome"/>
</dbReference>
<organism evidence="6 7">
    <name type="scientific">Marinomonas posidonica (strain CECT 7376 / NCIMB 14433 / IVIA-Po-181)</name>
    <dbReference type="NCBI Taxonomy" id="491952"/>
    <lineage>
        <taxon>Bacteria</taxon>
        <taxon>Pseudomonadati</taxon>
        <taxon>Pseudomonadota</taxon>
        <taxon>Gammaproteobacteria</taxon>
        <taxon>Oceanospirillales</taxon>
        <taxon>Oceanospirillaceae</taxon>
        <taxon>Marinomonas</taxon>
    </lineage>
</organism>
<evidence type="ECO:0000256" key="4">
    <source>
        <dbReference type="SAM" id="SignalP"/>
    </source>
</evidence>
<evidence type="ECO:0000259" key="5">
    <source>
        <dbReference type="Pfam" id="PF09084"/>
    </source>
</evidence>
<proteinExistence type="inferred from homology"/>
<evidence type="ECO:0000313" key="6">
    <source>
        <dbReference type="EMBL" id="AEF56333.1"/>
    </source>
</evidence>
<dbReference type="Gene3D" id="3.40.190.10">
    <property type="entry name" value="Periplasmic binding protein-like II"/>
    <property type="match status" value="2"/>
</dbReference>
<dbReference type="RefSeq" id="WP_013797803.1">
    <property type="nucleotide sequence ID" value="NC_015559.1"/>
</dbReference>
<sequence>MNFPKNKVPALLFALLASSQTFAKEDFKVCWSIYAGWMPWAYAEQSGIVDKWAEKYDINIDIVQINDYVESMNQYTAGQFDACTMAQMDALTIPAVGGVDSTVLIAGDYSNGNDAIILFGEDDLADIKGQSVNLVEYSVSHYLLARGLDTIGLSERDVQVVNTSDADLVSVFGTGDVSATVTWNPLVSEILSMPNTYDVFNSSQIPGEIIDGLIVNTKTLNDNPALGKALTGAWFEIMSKMSGNSDSAKDVRTLMAEAAETDLAGYDAQLAKTHMYYTPEAALELVNSPQLVETMKHVAEFSFEHGLLGDGAPSADVVGIEMPAGTYGNPDNIKLRFDNTYMKMAADGKL</sequence>
<dbReference type="eggNOG" id="COG0715">
    <property type="taxonomic scope" value="Bacteria"/>
</dbReference>